<gene>
    <name evidence="2" type="ORF">C8D91_0565</name>
</gene>
<name>A0A4V3DIV5_9GAMM</name>
<keyword evidence="3" id="KW-1185">Reference proteome</keyword>
<comment type="caution">
    <text evidence="2">The sequence shown here is derived from an EMBL/GenBank/DDBJ whole genome shotgun (WGS) entry which is preliminary data.</text>
</comment>
<feature type="region of interest" description="Disordered" evidence="1">
    <location>
        <begin position="41"/>
        <end position="70"/>
    </location>
</feature>
<evidence type="ECO:0000313" key="3">
    <source>
        <dbReference type="Proteomes" id="UP000295724"/>
    </source>
</evidence>
<dbReference type="Proteomes" id="UP000295724">
    <property type="component" value="Unassembled WGS sequence"/>
</dbReference>
<proteinExistence type="predicted"/>
<sequence length="70" mass="8088">MKEFCFWDEDDLSNLPLDFKLVPFNVEYIDPSMERSVNETPKILTSKKWPPEQKPSTAVRLGLSNQGESN</sequence>
<accession>A0A4V3DIV5</accession>
<dbReference type="EMBL" id="SNZB01000001">
    <property type="protein sequence ID" value="TDR23701.1"/>
    <property type="molecule type" value="Genomic_DNA"/>
</dbReference>
<evidence type="ECO:0000313" key="2">
    <source>
        <dbReference type="EMBL" id="TDR23701.1"/>
    </source>
</evidence>
<dbReference type="AlphaFoldDB" id="A0A4V3DIV5"/>
<evidence type="ECO:0000256" key="1">
    <source>
        <dbReference type="SAM" id="MobiDB-lite"/>
    </source>
</evidence>
<protein>
    <submittedName>
        <fullName evidence="2">Uncharacterized protein</fullName>
    </submittedName>
</protein>
<reference evidence="2 3" key="1">
    <citation type="submission" date="2019-03" db="EMBL/GenBank/DDBJ databases">
        <title>Genomic Encyclopedia of Type Strains, Phase IV (KMG-IV): sequencing the most valuable type-strain genomes for metagenomic binning, comparative biology and taxonomic classification.</title>
        <authorList>
            <person name="Goeker M."/>
        </authorList>
    </citation>
    <scope>NUCLEOTIDE SEQUENCE [LARGE SCALE GENOMIC DNA]</scope>
    <source>
        <strain evidence="2 3">DSM 25488</strain>
    </source>
</reference>
<organism evidence="2 3">
    <name type="scientific">Marinicella litoralis</name>
    <dbReference type="NCBI Taxonomy" id="644220"/>
    <lineage>
        <taxon>Bacteria</taxon>
        <taxon>Pseudomonadati</taxon>
        <taxon>Pseudomonadota</taxon>
        <taxon>Gammaproteobacteria</taxon>
        <taxon>Lysobacterales</taxon>
        <taxon>Marinicellaceae</taxon>
        <taxon>Marinicella</taxon>
    </lineage>
</organism>